<comment type="caution">
    <text evidence="1">The sequence shown here is derived from an EMBL/GenBank/DDBJ whole genome shotgun (WGS) entry which is preliminary data.</text>
</comment>
<reference evidence="2" key="1">
    <citation type="journal article" date="2019" name="Int. J. Syst. Evol. Microbiol.">
        <title>The Global Catalogue of Microorganisms (GCM) 10K type strain sequencing project: providing services to taxonomists for standard genome sequencing and annotation.</title>
        <authorList>
            <consortium name="The Broad Institute Genomics Platform"/>
            <consortium name="The Broad Institute Genome Sequencing Center for Infectious Disease"/>
            <person name="Wu L."/>
            <person name="Ma J."/>
        </authorList>
    </citation>
    <scope>NUCLEOTIDE SEQUENCE [LARGE SCALE GENOMIC DNA]</scope>
    <source>
        <strain evidence="2">CGMCC 1.15475</strain>
    </source>
</reference>
<gene>
    <name evidence="1" type="ORF">ACFSDB_14855</name>
</gene>
<evidence type="ECO:0000313" key="1">
    <source>
        <dbReference type="EMBL" id="MFD1864187.1"/>
    </source>
</evidence>
<name>A0ABW4QKM7_9BACL</name>
<dbReference type="RefSeq" id="WP_204890567.1">
    <property type="nucleotide sequence ID" value="NZ_JBHUFW010000011.1"/>
</dbReference>
<proteinExistence type="predicted"/>
<organism evidence="1 2">
    <name type="scientific">Planococcus chinensis</name>
    <dbReference type="NCBI Taxonomy" id="272917"/>
    <lineage>
        <taxon>Bacteria</taxon>
        <taxon>Bacillati</taxon>
        <taxon>Bacillota</taxon>
        <taxon>Bacilli</taxon>
        <taxon>Bacillales</taxon>
        <taxon>Caryophanaceae</taxon>
        <taxon>Planococcus</taxon>
    </lineage>
</organism>
<dbReference type="SUPFAM" id="SSF69304">
    <property type="entry name" value="Tricorn protease N-terminal domain"/>
    <property type="match status" value="1"/>
</dbReference>
<accession>A0ABW4QKM7</accession>
<sequence length="279" mass="31806">MNHKLAKEIIYSTCSHGREFTEIIDADWKESYGFAVIIRESKKSIIQLNGVEVDIPFTPYSLSRIRWIDRQTFLVSTFENEEDESNLFIVDLNEGLMHAFQGGEGIQDIVVGKEGIWISYFDEGVFGSGISTEGLVLFDVTGKVLFRYLSDLKDRPDISDCYALCKGNGATIWLFPYTDFPLVQANPETRTARSFPIPEILHGSNALSVRGNDAYFFDPYHSNQKLYHLELDTQKPLLLGTLPGRLRGLDPSGKYHFISITEQEVLLYRVIDKDKYHCL</sequence>
<evidence type="ECO:0000313" key="2">
    <source>
        <dbReference type="Proteomes" id="UP001597273"/>
    </source>
</evidence>
<keyword evidence="2" id="KW-1185">Reference proteome</keyword>
<dbReference type="EMBL" id="JBHUFW010000011">
    <property type="protein sequence ID" value="MFD1864187.1"/>
    <property type="molecule type" value="Genomic_DNA"/>
</dbReference>
<protein>
    <submittedName>
        <fullName evidence="1">TetR family transcriptional regulator</fullName>
    </submittedName>
</protein>
<dbReference type="Proteomes" id="UP001597273">
    <property type="component" value="Unassembled WGS sequence"/>
</dbReference>